<evidence type="ECO:0000313" key="1">
    <source>
        <dbReference type="EMBL" id="GAO97516.1"/>
    </source>
</evidence>
<evidence type="ECO:0008006" key="3">
    <source>
        <dbReference type="Google" id="ProtNLM"/>
    </source>
</evidence>
<sequence length="399" mass="44922">MNEMQIFFRKILFAVIIFLGSSFVWAGCDLLIVAYDNGDALAMKAVTQELDLRIKKGEKFNYKILAFGNSAAKFEAHPHLLEVKNCEGFSTKLPLKWKRNSIFPEETIDCIVKSADPKKLMIGLASFLQAQFAQKASKKNIETIGFYDAFHNPSDLTNDFDVTVREVVKSVNNIIVPYQALRESFQNLNSRAAIHVLGQPTYETWTQDVEKYSPENTLKKLGYAQQRPSQVIVFSGGYDDVYKKSFENILVKALPLLKNTEILITLHPKLKTDDSYEKSRIGDYKNVRVLLPRTPENPDGFTTEEVSGVADVIVCVRSTTGIKAALAGQPVVYIDVDPENYTNPLIEKGVVSQVSTPEALIQALNRVHKSQKTIEQLAKQIEMPVHADKKIADYLIEER</sequence>
<dbReference type="SUPFAM" id="SSF53756">
    <property type="entry name" value="UDP-Glycosyltransferase/glycogen phosphorylase"/>
    <property type="match status" value="1"/>
</dbReference>
<protein>
    <recommendedName>
        <fullName evidence="3">UDP-N-acetylglucosamine 2-epimerase</fullName>
    </recommendedName>
</protein>
<dbReference type="EMBL" id="BBVC01000007">
    <property type="protein sequence ID" value="GAO97516.1"/>
    <property type="molecule type" value="Genomic_DNA"/>
</dbReference>
<reference evidence="1 2" key="1">
    <citation type="submission" date="2015-03" db="EMBL/GenBank/DDBJ databases">
        <title>Caedibacter varicaedens, whole genome shotgun sequence.</title>
        <authorList>
            <person name="Suzuki H."/>
            <person name="Dapper A.L."/>
            <person name="Gibson A.K."/>
            <person name="Jackson C."/>
            <person name="Lee H."/>
            <person name="Pejaver V.R."/>
            <person name="Doak T."/>
            <person name="Lynch M."/>
        </authorList>
    </citation>
    <scope>NUCLEOTIDE SEQUENCE [LARGE SCALE GENOMIC DNA]</scope>
</reference>
<accession>A0A0K8MAJ7</accession>
<comment type="caution">
    <text evidence="1">The sequence shown here is derived from an EMBL/GenBank/DDBJ whole genome shotgun (WGS) entry which is preliminary data.</text>
</comment>
<gene>
    <name evidence="1" type="ORF">Cva_00150</name>
</gene>
<name>A0A0K8MAJ7_9PROT</name>
<dbReference type="InterPro" id="IPR043148">
    <property type="entry name" value="TagF_C"/>
</dbReference>
<dbReference type="Proteomes" id="UP000036771">
    <property type="component" value="Unassembled WGS sequence"/>
</dbReference>
<dbReference type="Gene3D" id="3.40.50.12580">
    <property type="match status" value="1"/>
</dbReference>
<keyword evidence="2" id="KW-1185">Reference proteome</keyword>
<organism evidence="1 2">
    <name type="scientific">Caedimonas varicaedens</name>
    <dbReference type="NCBI Taxonomy" id="1629334"/>
    <lineage>
        <taxon>Bacteria</taxon>
        <taxon>Pseudomonadati</taxon>
        <taxon>Pseudomonadota</taxon>
        <taxon>Alphaproteobacteria</taxon>
        <taxon>Holosporales</taxon>
        <taxon>Caedimonadaceae</taxon>
        <taxon>Caedimonas</taxon>
    </lineage>
</organism>
<proteinExistence type="predicted"/>
<dbReference type="AlphaFoldDB" id="A0A0K8MAJ7"/>
<evidence type="ECO:0000313" key="2">
    <source>
        <dbReference type="Proteomes" id="UP000036771"/>
    </source>
</evidence>